<dbReference type="AlphaFoldDB" id="A0A0A9BV53"/>
<reference evidence="1" key="2">
    <citation type="journal article" date="2015" name="Data Brief">
        <title>Shoot transcriptome of the giant reed, Arundo donax.</title>
        <authorList>
            <person name="Barrero R.A."/>
            <person name="Guerrero F.D."/>
            <person name="Moolhuijzen P."/>
            <person name="Goolsby J.A."/>
            <person name="Tidwell J."/>
            <person name="Bellgard S.E."/>
            <person name="Bellgard M.I."/>
        </authorList>
    </citation>
    <scope>NUCLEOTIDE SEQUENCE</scope>
    <source>
        <tissue evidence="1">Shoot tissue taken approximately 20 cm above the soil surface</tissue>
    </source>
</reference>
<name>A0A0A9BV53_ARUDO</name>
<evidence type="ECO:0000313" key="1">
    <source>
        <dbReference type="EMBL" id="JAD67181.1"/>
    </source>
</evidence>
<accession>A0A0A9BV53</accession>
<dbReference type="EMBL" id="GBRH01230714">
    <property type="protein sequence ID" value="JAD67181.1"/>
    <property type="molecule type" value="Transcribed_RNA"/>
</dbReference>
<reference evidence="1" key="1">
    <citation type="submission" date="2014-09" db="EMBL/GenBank/DDBJ databases">
        <authorList>
            <person name="Magalhaes I.L.F."/>
            <person name="Oliveira U."/>
            <person name="Santos F.R."/>
            <person name="Vidigal T.H.D.A."/>
            <person name="Brescovit A.D."/>
            <person name="Santos A.J."/>
        </authorList>
    </citation>
    <scope>NUCLEOTIDE SEQUENCE</scope>
    <source>
        <tissue evidence="1">Shoot tissue taken approximately 20 cm above the soil surface</tissue>
    </source>
</reference>
<proteinExistence type="predicted"/>
<sequence>MAADRPATGRRQAGDSCAWPVRVVSLSYGRRG</sequence>
<protein>
    <submittedName>
        <fullName evidence="1">Uncharacterized protein</fullName>
    </submittedName>
</protein>
<organism evidence="1">
    <name type="scientific">Arundo donax</name>
    <name type="common">Giant reed</name>
    <name type="synonym">Donax arundinaceus</name>
    <dbReference type="NCBI Taxonomy" id="35708"/>
    <lineage>
        <taxon>Eukaryota</taxon>
        <taxon>Viridiplantae</taxon>
        <taxon>Streptophyta</taxon>
        <taxon>Embryophyta</taxon>
        <taxon>Tracheophyta</taxon>
        <taxon>Spermatophyta</taxon>
        <taxon>Magnoliopsida</taxon>
        <taxon>Liliopsida</taxon>
        <taxon>Poales</taxon>
        <taxon>Poaceae</taxon>
        <taxon>PACMAD clade</taxon>
        <taxon>Arundinoideae</taxon>
        <taxon>Arundineae</taxon>
        <taxon>Arundo</taxon>
    </lineage>
</organism>